<dbReference type="AlphaFoldDB" id="A0A0G0UEQ1"/>
<comment type="caution">
    <text evidence="1">The sequence shown here is derived from an EMBL/GenBank/DDBJ whole genome shotgun (WGS) entry which is preliminary data.</text>
</comment>
<protein>
    <submittedName>
        <fullName evidence="1">Phosphoribosylglycinamide formyltransferase</fullName>
    </submittedName>
</protein>
<dbReference type="Gene3D" id="3.40.50.170">
    <property type="entry name" value="Formyl transferase, N-terminal domain"/>
    <property type="match status" value="1"/>
</dbReference>
<sequence length="42" mass="4355">MIRTAVLISDKGTGTNLQAIIDAIKSGKIDGKIAVVVSDTLK</sequence>
<reference evidence="1 2" key="1">
    <citation type="journal article" date="2015" name="Nature">
        <title>rRNA introns, odd ribosomes, and small enigmatic genomes across a large radiation of phyla.</title>
        <authorList>
            <person name="Brown C.T."/>
            <person name="Hug L.A."/>
            <person name="Thomas B.C."/>
            <person name="Sharon I."/>
            <person name="Castelle C.J."/>
            <person name="Singh A."/>
            <person name="Wilkins M.J."/>
            <person name="Williams K.H."/>
            <person name="Banfield J.F."/>
        </authorList>
    </citation>
    <scope>NUCLEOTIDE SEQUENCE [LARGE SCALE GENOMIC DNA]</scope>
</reference>
<dbReference type="Proteomes" id="UP000034854">
    <property type="component" value="Unassembled WGS sequence"/>
</dbReference>
<evidence type="ECO:0000313" key="2">
    <source>
        <dbReference type="Proteomes" id="UP000034854"/>
    </source>
</evidence>
<keyword evidence="1" id="KW-0808">Transferase</keyword>
<evidence type="ECO:0000313" key="1">
    <source>
        <dbReference type="EMBL" id="KKR85871.1"/>
    </source>
</evidence>
<dbReference type="EMBL" id="LCAG01000029">
    <property type="protein sequence ID" value="KKR85871.1"/>
    <property type="molecule type" value="Genomic_DNA"/>
</dbReference>
<organism evidence="1 2">
    <name type="scientific">Candidatus Curtissbacteria bacterium GW2011_GWA1_41_11</name>
    <dbReference type="NCBI Taxonomy" id="1618409"/>
    <lineage>
        <taxon>Bacteria</taxon>
        <taxon>Candidatus Curtissiibacteriota</taxon>
    </lineage>
</organism>
<proteinExistence type="predicted"/>
<name>A0A0G0UEQ1_9BACT</name>
<gene>
    <name evidence="1" type="ORF">UU34_C0029G0010</name>
</gene>
<accession>A0A0G0UEQ1</accession>
<dbReference type="GO" id="GO:0016740">
    <property type="term" value="F:transferase activity"/>
    <property type="evidence" value="ECO:0007669"/>
    <property type="project" value="UniProtKB-KW"/>
</dbReference>
<feature type="non-terminal residue" evidence="1">
    <location>
        <position position="42"/>
    </location>
</feature>